<sequence>EMTSDIPTFIIIPHDFNLSLDICSGKKLEVVKDTMTEYAELIKRY</sequence>
<accession>A0A9N9ABK8</accession>
<dbReference type="EMBL" id="CAJVPP010000958">
    <property type="protein sequence ID" value="CAG8524558.1"/>
    <property type="molecule type" value="Genomic_DNA"/>
</dbReference>
<gene>
    <name evidence="1" type="ORF">FMOSSE_LOCUS5202</name>
</gene>
<evidence type="ECO:0000313" key="1">
    <source>
        <dbReference type="EMBL" id="CAG8524558.1"/>
    </source>
</evidence>
<dbReference type="Proteomes" id="UP000789375">
    <property type="component" value="Unassembled WGS sequence"/>
</dbReference>
<keyword evidence="2" id="KW-1185">Reference proteome</keyword>
<feature type="non-terminal residue" evidence="1">
    <location>
        <position position="1"/>
    </location>
</feature>
<name>A0A9N9ABK8_FUNMO</name>
<dbReference type="AlphaFoldDB" id="A0A9N9ABK8"/>
<comment type="caution">
    <text evidence="1">The sequence shown here is derived from an EMBL/GenBank/DDBJ whole genome shotgun (WGS) entry which is preliminary data.</text>
</comment>
<evidence type="ECO:0000313" key="2">
    <source>
        <dbReference type="Proteomes" id="UP000789375"/>
    </source>
</evidence>
<reference evidence="1" key="1">
    <citation type="submission" date="2021-06" db="EMBL/GenBank/DDBJ databases">
        <authorList>
            <person name="Kallberg Y."/>
            <person name="Tangrot J."/>
            <person name="Rosling A."/>
        </authorList>
    </citation>
    <scope>NUCLEOTIDE SEQUENCE</scope>
    <source>
        <strain evidence="1">87-6 pot B 2015</strain>
    </source>
</reference>
<organism evidence="1 2">
    <name type="scientific">Funneliformis mosseae</name>
    <name type="common">Endomycorrhizal fungus</name>
    <name type="synonym">Glomus mosseae</name>
    <dbReference type="NCBI Taxonomy" id="27381"/>
    <lineage>
        <taxon>Eukaryota</taxon>
        <taxon>Fungi</taxon>
        <taxon>Fungi incertae sedis</taxon>
        <taxon>Mucoromycota</taxon>
        <taxon>Glomeromycotina</taxon>
        <taxon>Glomeromycetes</taxon>
        <taxon>Glomerales</taxon>
        <taxon>Glomeraceae</taxon>
        <taxon>Funneliformis</taxon>
    </lineage>
</organism>
<protein>
    <submittedName>
        <fullName evidence="1">10124_t:CDS:1</fullName>
    </submittedName>
</protein>
<proteinExistence type="predicted"/>